<dbReference type="PANTHER" id="PTHR42966">
    <property type="entry name" value="N-ACETYLNEURAMINATE SYNTHASE"/>
    <property type="match status" value="1"/>
</dbReference>
<dbReference type="InterPro" id="IPR013132">
    <property type="entry name" value="PseI/NeuA/B-like_N"/>
</dbReference>
<dbReference type="EMBL" id="LAZR01007257">
    <property type="protein sequence ID" value="KKM86440.1"/>
    <property type="molecule type" value="Genomic_DNA"/>
</dbReference>
<protein>
    <recommendedName>
        <fullName evidence="1">PseI/NeuA/B-like domain-containing protein</fullName>
    </recommendedName>
</protein>
<dbReference type="InterPro" id="IPR051690">
    <property type="entry name" value="PseI-like"/>
</dbReference>
<dbReference type="SUPFAM" id="SSF51569">
    <property type="entry name" value="Aldolase"/>
    <property type="match status" value="1"/>
</dbReference>
<dbReference type="InterPro" id="IPR013785">
    <property type="entry name" value="Aldolase_TIM"/>
</dbReference>
<feature type="domain" description="PseI/NeuA/B-like" evidence="1">
    <location>
        <begin position="29"/>
        <end position="262"/>
    </location>
</feature>
<dbReference type="GO" id="GO:0016051">
    <property type="term" value="P:carbohydrate biosynthetic process"/>
    <property type="evidence" value="ECO:0007669"/>
    <property type="project" value="InterPro"/>
</dbReference>
<gene>
    <name evidence="2" type="ORF">LCGC14_1278940</name>
</gene>
<proteinExistence type="predicted"/>
<name>A0A0F9NCH5_9ZZZZ</name>
<evidence type="ECO:0000313" key="2">
    <source>
        <dbReference type="EMBL" id="KKM86440.1"/>
    </source>
</evidence>
<dbReference type="Gene3D" id="3.20.20.70">
    <property type="entry name" value="Aldolase class I"/>
    <property type="match status" value="1"/>
</dbReference>
<organism evidence="2">
    <name type="scientific">marine sediment metagenome</name>
    <dbReference type="NCBI Taxonomy" id="412755"/>
    <lineage>
        <taxon>unclassified sequences</taxon>
        <taxon>metagenomes</taxon>
        <taxon>ecological metagenomes</taxon>
    </lineage>
</organism>
<dbReference type="GO" id="GO:0047444">
    <property type="term" value="F:N-acylneuraminate-9-phosphate synthase activity"/>
    <property type="evidence" value="ECO:0007669"/>
    <property type="project" value="TreeGrafter"/>
</dbReference>
<dbReference type="Pfam" id="PF03102">
    <property type="entry name" value="NeuB"/>
    <property type="match status" value="1"/>
</dbReference>
<evidence type="ECO:0000259" key="1">
    <source>
        <dbReference type="Pfam" id="PF03102"/>
    </source>
</evidence>
<reference evidence="2" key="1">
    <citation type="journal article" date="2015" name="Nature">
        <title>Complex archaea that bridge the gap between prokaryotes and eukaryotes.</title>
        <authorList>
            <person name="Spang A."/>
            <person name="Saw J.H."/>
            <person name="Jorgensen S.L."/>
            <person name="Zaremba-Niedzwiedzka K."/>
            <person name="Martijn J."/>
            <person name="Lind A.E."/>
            <person name="van Eijk R."/>
            <person name="Schleper C."/>
            <person name="Guy L."/>
            <person name="Ettema T.J."/>
        </authorList>
    </citation>
    <scope>NUCLEOTIDE SEQUENCE</scope>
</reference>
<comment type="caution">
    <text evidence="2">The sequence shown here is derived from an EMBL/GenBank/DDBJ whole genome shotgun (WGS) entry which is preliminary data.</text>
</comment>
<sequence>MSRFETDDIYIVAEIGQNHNGELELAKNLIEEAYISGCSAVKLAKRDLGHELSKESYNRPYNNPNSFGATYGEHRKFLEFSPEQHRILKKYANNRKMDYFLSVCDIPSLVFALTLDPPVIKIPSKEVNNIPLIEESAKYGKPIIISMGLSTEDEFDNSIEIIEEEKIRPIICVCTSQYPCEYDNVNLYRLFYYSSYKIGFSSHTPDPMLGVAAVAMGATYIEYHITLNREMKGSDHSCSLELDEFGYLVDSIHTLKLALGDYKIYDELPYYLKPIAEKMKKHKCDDGVYRI</sequence>
<accession>A0A0F9NCH5</accession>
<dbReference type="PANTHER" id="PTHR42966:SF1">
    <property type="entry name" value="SIALIC ACID SYNTHASE"/>
    <property type="match status" value="1"/>
</dbReference>
<dbReference type="AlphaFoldDB" id="A0A0F9NCH5"/>